<proteinExistence type="predicted"/>
<dbReference type="EMBL" id="KZ559156">
    <property type="protein sequence ID" value="PLB35969.1"/>
    <property type="molecule type" value="Genomic_DNA"/>
</dbReference>
<evidence type="ECO:0000313" key="2">
    <source>
        <dbReference type="Proteomes" id="UP000234585"/>
    </source>
</evidence>
<dbReference type="GeneID" id="36524938"/>
<name>A0A2I2F5N0_ASPCN</name>
<reference evidence="1 2" key="1">
    <citation type="submission" date="2017-12" db="EMBL/GenBank/DDBJ databases">
        <authorList>
            <consortium name="DOE Joint Genome Institute"/>
            <person name="Haridas S."/>
            <person name="Kjaerbolling I."/>
            <person name="Vesth T.C."/>
            <person name="Frisvad J.C."/>
            <person name="Nybo J.L."/>
            <person name="Theobald S."/>
            <person name="Kuo A."/>
            <person name="Bowyer P."/>
            <person name="Matsuda Y."/>
            <person name="Mondo S."/>
            <person name="Lyhne E.K."/>
            <person name="Kogle M.E."/>
            <person name="Clum A."/>
            <person name="Lipzen A."/>
            <person name="Salamov A."/>
            <person name="Ngan C.Y."/>
            <person name="Daum C."/>
            <person name="Chiniquy J."/>
            <person name="Barry K."/>
            <person name="LaButti K."/>
            <person name="Simmons B.A."/>
            <person name="Magnuson J.K."/>
            <person name="Mortensen U.H."/>
            <person name="Larsen T.O."/>
            <person name="Grigoriev I.V."/>
            <person name="Baker S.E."/>
            <person name="Andersen M.R."/>
            <person name="Nordberg H.P."/>
            <person name="Cantor M.N."/>
            <person name="Hua S.X."/>
        </authorList>
    </citation>
    <scope>NUCLEOTIDE SEQUENCE [LARGE SCALE GENOMIC DNA]</scope>
    <source>
        <strain evidence="1 2">CBS 102.13</strain>
    </source>
</reference>
<dbReference type="RefSeq" id="XP_024669981.1">
    <property type="nucleotide sequence ID" value="XM_024817778.1"/>
</dbReference>
<dbReference type="AlphaFoldDB" id="A0A2I2F5N0"/>
<sequence length="538" mass="59454">MQCAQLQGDPAAEWKAANGDAAWNTTTASWRQLQSKGKAFPRFVSEFLHGPDGMRCSDFATENRCAMPVECQNNIIPAGSVILNGFVAIHQLHASNYQGIDSLEADLTAEVGTFRDTFAPEEQDESKAKKNIFDSIMLVLMLGESLIFSAGMLQAPPPPPVQSCRLSLSTHSADLTMYSAVEGLKVQNDISSYLGQTMLAWKGLESQYLQSIFSGSDDSNKKLYDIIHHGVQQDPINTLDLNKTMGEMKKAIYGQMIPYAWSVAPGDKRPFIWRTIYDCDENTKDIPEEYNSPLDQKFAVDTNVCHDGKIHYLLAAYNKDMSNYGLDRLPGGVHSTLDGSRWGGLTLEQIVASSIAGWKNNNQKNGYPRPNMDDIIGKFGKEKVDLSMAGFFNFPICTGLYRRGIEDVISRGNPDDPSWPCDSAEGYSSSGTNINIARGCIVINDSKRCAQGTGGAYNVADQSKEKNTATIYAGFDGDDHIHDRVTPPCKLNAEWPRNWGDLDFDNNCLKSRDESYELCCSDKTKTSDVVINPYVPQD</sequence>
<gene>
    <name evidence="1" type="ORF">BDW47DRAFT_133202</name>
</gene>
<dbReference type="Proteomes" id="UP000234585">
    <property type="component" value="Unassembled WGS sequence"/>
</dbReference>
<accession>A0A2I2F5N0</accession>
<keyword evidence="2" id="KW-1185">Reference proteome</keyword>
<protein>
    <submittedName>
        <fullName evidence="1">Uncharacterized protein</fullName>
    </submittedName>
</protein>
<organism evidence="1 2">
    <name type="scientific">Aspergillus candidus</name>
    <dbReference type="NCBI Taxonomy" id="41067"/>
    <lineage>
        <taxon>Eukaryota</taxon>
        <taxon>Fungi</taxon>
        <taxon>Dikarya</taxon>
        <taxon>Ascomycota</taxon>
        <taxon>Pezizomycotina</taxon>
        <taxon>Eurotiomycetes</taxon>
        <taxon>Eurotiomycetidae</taxon>
        <taxon>Eurotiales</taxon>
        <taxon>Aspergillaceae</taxon>
        <taxon>Aspergillus</taxon>
        <taxon>Aspergillus subgen. Circumdati</taxon>
    </lineage>
</organism>
<dbReference type="STRING" id="41067.A0A2I2F5N0"/>
<dbReference type="OrthoDB" id="3257981at2759"/>
<evidence type="ECO:0000313" key="1">
    <source>
        <dbReference type="EMBL" id="PLB35969.1"/>
    </source>
</evidence>